<organism evidence="1 2">
    <name type="scientific">Steinernema carpocapsae</name>
    <name type="common">Entomopathogenic nematode</name>
    <dbReference type="NCBI Taxonomy" id="34508"/>
    <lineage>
        <taxon>Eukaryota</taxon>
        <taxon>Metazoa</taxon>
        <taxon>Ecdysozoa</taxon>
        <taxon>Nematoda</taxon>
        <taxon>Chromadorea</taxon>
        <taxon>Rhabditida</taxon>
        <taxon>Tylenchina</taxon>
        <taxon>Panagrolaimomorpha</taxon>
        <taxon>Strongyloidoidea</taxon>
        <taxon>Steinernematidae</taxon>
        <taxon>Steinernema</taxon>
    </lineage>
</organism>
<keyword evidence="2" id="KW-1185">Reference proteome</keyword>
<dbReference type="EMBL" id="AZBU02000001">
    <property type="protein sequence ID" value="TMS33671.1"/>
    <property type="molecule type" value="Genomic_DNA"/>
</dbReference>
<reference evidence="1 2" key="1">
    <citation type="journal article" date="2015" name="Genome Biol.">
        <title>Comparative genomics of Steinernema reveals deeply conserved gene regulatory networks.</title>
        <authorList>
            <person name="Dillman A.R."/>
            <person name="Macchietto M."/>
            <person name="Porter C.F."/>
            <person name="Rogers A."/>
            <person name="Williams B."/>
            <person name="Antoshechkin I."/>
            <person name="Lee M.M."/>
            <person name="Goodwin Z."/>
            <person name="Lu X."/>
            <person name="Lewis E.E."/>
            <person name="Goodrich-Blair H."/>
            <person name="Stock S.P."/>
            <person name="Adams B.J."/>
            <person name="Sternberg P.W."/>
            <person name="Mortazavi A."/>
        </authorList>
    </citation>
    <scope>NUCLEOTIDE SEQUENCE [LARGE SCALE GENOMIC DNA]</scope>
    <source>
        <strain evidence="1 2">ALL</strain>
    </source>
</reference>
<sequence length="124" mass="13334">MLRTANRFAPPRRLCRTAAPQNRLGPLGLVSAIPKKKTLLEYPRLHLGPMKKALGGFATSLLQLHFVLFSVASPPRSFALNCAVFFAYTAASERLRRPNGLGPSGLVIGGFAASWNFSSVASPP</sequence>
<comment type="caution">
    <text evidence="1">The sequence shown here is derived from an EMBL/GenBank/DDBJ whole genome shotgun (WGS) entry which is preliminary data.</text>
</comment>
<evidence type="ECO:0000313" key="1">
    <source>
        <dbReference type="EMBL" id="TMS33671.1"/>
    </source>
</evidence>
<dbReference type="Proteomes" id="UP000298663">
    <property type="component" value="Unassembled WGS sequence"/>
</dbReference>
<name>A0A4U8ULL9_STECR</name>
<reference evidence="1 2" key="2">
    <citation type="journal article" date="2019" name="G3 (Bethesda)">
        <title>Hybrid Assembly of the Genome of the Entomopathogenic Nematode Steinernema carpocapsae Identifies the X-Chromosome.</title>
        <authorList>
            <person name="Serra L."/>
            <person name="Macchietto M."/>
            <person name="Macias-Munoz A."/>
            <person name="McGill C.J."/>
            <person name="Rodriguez I.M."/>
            <person name="Rodriguez B."/>
            <person name="Murad R."/>
            <person name="Mortazavi A."/>
        </authorList>
    </citation>
    <scope>NUCLEOTIDE SEQUENCE [LARGE SCALE GENOMIC DNA]</scope>
    <source>
        <strain evidence="1 2">ALL</strain>
    </source>
</reference>
<evidence type="ECO:0000313" key="2">
    <source>
        <dbReference type="Proteomes" id="UP000298663"/>
    </source>
</evidence>
<gene>
    <name evidence="1" type="ORF">L596_001383</name>
</gene>
<dbReference type="AlphaFoldDB" id="A0A4U8ULL9"/>
<protein>
    <submittedName>
        <fullName evidence="1">Uncharacterized protein</fullName>
    </submittedName>
</protein>
<proteinExistence type="predicted"/>
<accession>A0A4U8ULL9</accession>